<accession>A0A0A9E2T9</accession>
<evidence type="ECO:0000313" key="2">
    <source>
        <dbReference type="EMBL" id="JAD92200.1"/>
    </source>
</evidence>
<reference evidence="2" key="2">
    <citation type="journal article" date="2015" name="Data Brief">
        <title>Shoot transcriptome of the giant reed, Arundo donax.</title>
        <authorList>
            <person name="Barrero R.A."/>
            <person name="Guerrero F.D."/>
            <person name="Moolhuijzen P."/>
            <person name="Goolsby J.A."/>
            <person name="Tidwell J."/>
            <person name="Bellgard S.E."/>
            <person name="Bellgard M.I."/>
        </authorList>
    </citation>
    <scope>NUCLEOTIDE SEQUENCE</scope>
    <source>
        <tissue evidence="2">Shoot tissue taken approximately 20 cm above the soil surface</tissue>
    </source>
</reference>
<name>A0A0A9E2T9_ARUDO</name>
<dbReference type="EMBL" id="GBRH01205695">
    <property type="protein sequence ID" value="JAD92200.1"/>
    <property type="molecule type" value="Transcribed_RNA"/>
</dbReference>
<feature type="region of interest" description="Disordered" evidence="1">
    <location>
        <begin position="64"/>
        <end position="86"/>
    </location>
</feature>
<proteinExistence type="predicted"/>
<reference evidence="2" key="1">
    <citation type="submission" date="2014-09" db="EMBL/GenBank/DDBJ databases">
        <authorList>
            <person name="Magalhaes I.L.F."/>
            <person name="Oliveira U."/>
            <person name="Santos F.R."/>
            <person name="Vidigal T.H.D.A."/>
            <person name="Brescovit A.D."/>
            <person name="Santos A.J."/>
        </authorList>
    </citation>
    <scope>NUCLEOTIDE SEQUENCE</scope>
    <source>
        <tissue evidence="2">Shoot tissue taken approximately 20 cm above the soil surface</tissue>
    </source>
</reference>
<sequence length="117" mass="12950">MAHLIKVLWGNTREEVLQHLFFDPCLSLEVAEEATIHVVMRAAQLIHLLLCFGSSPRARIDEVLAGSSPQTTSPPSRWASSRSAAPAHLHVPQVPAVARRLVICTRRKCLPSRRAGR</sequence>
<protein>
    <submittedName>
        <fullName evidence="2">Uncharacterized protein</fullName>
    </submittedName>
</protein>
<feature type="compositionally biased region" description="Low complexity" evidence="1">
    <location>
        <begin position="73"/>
        <end position="86"/>
    </location>
</feature>
<organism evidence="2">
    <name type="scientific">Arundo donax</name>
    <name type="common">Giant reed</name>
    <name type="synonym">Donax arundinaceus</name>
    <dbReference type="NCBI Taxonomy" id="35708"/>
    <lineage>
        <taxon>Eukaryota</taxon>
        <taxon>Viridiplantae</taxon>
        <taxon>Streptophyta</taxon>
        <taxon>Embryophyta</taxon>
        <taxon>Tracheophyta</taxon>
        <taxon>Spermatophyta</taxon>
        <taxon>Magnoliopsida</taxon>
        <taxon>Liliopsida</taxon>
        <taxon>Poales</taxon>
        <taxon>Poaceae</taxon>
        <taxon>PACMAD clade</taxon>
        <taxon>Arundinoideae</taxon>
        <taxon>Arundineae</taxon>
        <taxon>Arundo</taxon>
    </lineage>
</organism>
<dbReference type="AlphaFoldDB" id="A0A0A9E2T9"/>
<evidence type="ECO:0000256" key="1">
    <source>
        <dbReference type="SAM" id="MobiDB-lite"/>
    </source>
</evidence>